<feature type="domain" description="Type I restriction modification DNA specificity" evidence="4">
    <location>
        <begin position="248"/>
        <end position="426"/>
    </location>
</feature>
<evidence type="ECO:0000313" key="5">
    <source>
        <dbReference type="EMBL" id="MCP9762976.1"/>
    </source>
</evidence>
<dbReference type="SUPFAM" id="SSF116734">
    <property type="entry name" value="DNA methylase specificity domain"/>
    <property type="match status" value="2"/>
</dbReference>
<organism evidence="5 6">
    <name type="scientific">Lacihabitans soyangensis</name>
    <dbReference type="NCBI Taxonomy" id="869394"/>
    <lineage>
        <taxon>Bacteria</taxon>
        <taxon>Pseudomonadati</taxon>
        <taxon>Bacteroidota</taxon>
        <taxon>Cytophagia</taxon>
        <taxon>Cytophagales</taxon>
        <taxon>Leadbetterellaceae</taxon>
        <taxon>Lacihabitans</taxon>
    </lineage>
</organism>
<keyword evidence="5" id="KW-0255">Endonuclease</keyword>
<dbReference type="Proteomes" id="UP001204144">
    <property type="component" value="Unassembled WGS sequence"/>
</dbReference>
<dbReference type="InterPro" id="IPR052021">
    <property type="entry name" value="Type-I_RS_S_subunit"/>
</dbReference>
<dbReference type="InterPro" id="IPR000055">
    <property type="entry name" value="Restrct_endonuc_typeI_TRD"/>
</dbReference>
<evidence type="ECO:0000313" key="6">
    <source>
        <dbReference type="Proteomes" id="UP001204144"/>
    </source>
</evidence>
<evidence type="ECO:0000256" key="2">
    <source>
        <dbReference type="ARBA" id="ARBA00022747"/>
    </source>
</evidence>
<keyword evidence="6" id="KW-1185">Reference proteome</keyword>
<evidence type="ECO:0000256" key="3">
    <source>
        <dbReference type="ARBA" id="ARBA00023125"/>
    </source>
</evidence>
<dbReference type="PANTHER" id="PTHR30408:SF12">
    <property type="entry name" value="TYPE I RESTRICTION ENZYME MJAVIII SPECIFICITY SUBUNIT"/>
    <property type="match status" value="1"/>
</dbReference>
<reference evidence="5 6" key="1">
    <citation type="submission" date="2018-11" db="EMBL/GenBank/DDBJ databases">
        <title>Novel bacteria species description.</title>
        <authorList>
            <person name="Han J.-H."/>
        </authorList>
    </citation>
    <scope>NUCLEOTIDE SEQUENCE [LARGE SCALE GENOMIC DNA]</scope>
    <source>
        <strain evidence="5 6">KCTC23259</strain>
    </source>
</reference>
<dbReference type="Gene3D" id="1.10.287.1120">
    <property type="entry name" value="Bipartite methylase S protein"/>
    <property type="match status" value="1"/>
</dbReference>
<keyword evidence="5" id="KW-0540">Nuclease</keyword>
<protein>
    <submittedName>
        <fullName evidence="5">Restriction endonuclease subunit S</fullName>
    </submittedName>
</protein>
<dbReference type="EMBL" id="RJUF01000018">
    <property type="protein sequence ID" value="MCP9762976.1"/>
    <property type="molecule type" value="Genomic_DNA"/>
</dbReference>
<comment type="similarity">
    <text evidence="1">Belongs to the type-I restriction system S methylase family.</text>
</comment>
<dbReference type="GO" id="GO:0009307">
    <property type="term" value="P:DNA restriction-modification system"/>
    <property type="evidence" value="ECO:0007669"/>
    <property type="project" value="UniProtKB-KW"/>
</dbReference>
<dbReference type="GO" id="GO:0004519">
    <property type="term" value="F:endonuclease activity"/>
    <property type="evidence" value="ECO:0007669"/>
    <property type="project" value="UniProtKB-KW"/>
</dbReference>
<dbReference type="PANTHER" id="PTHR30408">
    <property type="entry name" value="TYPE-1 RESTRICTION ENZYME ECOKI SPECIFICITY PROTEIN"/>
    <property type="match status" value="1"/>
</dbReference>
<sequence>MGKSNKYLKNDYKPMKPYPKYKPTNIDWIGDIPEHWSSRKVAWSFNLIGSGTTPKSDSDLYYENGKHNWLLTGDLTDGEIFETSKKVTDLALKETSSLKKYPKNSIVMAMYGATIGKLGILKIETTTNQACCVLADSPYFDYKYVFYWMLSSRESIINLSYGGGQPNINQDIVKGLKLTYPPLPEQQAIVTYLDQKTALIDELIAKKERKIELLKENRTALINHVVTKGLDPTVKYKDSGIEWIGEIPEHWNVLPLKYFSNITLGKMLTPEDKGDYMLKNYLRSQNIQNEKVNIEDVKQMWFSEKEIENYRLKKFDLLINEGGDVGRTCIWLEELEECYIQNSVNRVKLKDGDPYFFLYHSISHHQNKYYENSVNKVSIPHLTKEKLENIRFVYPPKVEQQQIVKYLDAQTNLIDQNISLELQKIEKLKEYRQSLISNVVTGKICVLED</sequence>
<dbReference type="InterPro" id="IPR044946">
    <property type="entry name" value="Restrct_endonuc_typeI_TRD_sf"/>
</dbReference>
<dbReference type="GO" id="GO:0003677">
    <property type="term" value="F:DNA binding"/>
    <property type="evidence" value="ECO:0007669"/>
    <property type="project" value="UniProtKB-KW"/>
</dbReference>
<keyword evidence="2" id="KW-0680">Restriction system</keyword>
<dbReference type="AlphaFoldDB" id="A0AAE3H304"/>
<feature type="domain" description="Type I restriction modification DNA specificity" evidence="4">
    <location>
        <begin position="45"/>
        <end position="212"/>
    </location>
</feature>
<keyword evidence="5" id="KW-0378">Hydrolase</keyword>
<comment type="caution">
    <text evidence="5">The sequence shown here is derived from an EMBL/GenBank/DDBJ whole genome shotgun (WGS) entry which is preliminary data.</text>
</comment>
<evidence type="ECO:0000259" key="4">
    <source>
        <dbReference type="Pfam" id="PF01420"/>
    </source>
</evidence>
<dbReference type="Gene3D" id="3.90.220.20">
    <property type="entry name" value="DNA methylase specificity domains"/>
    <property type="match status" value="2"/>
</dbReference>
<accession>A0AAE3H304</accession>
<dbReference type="Pfam" id="PF01420">
    <property type="entry name" value="Methylase_S"/>
    <property type="match status" value="2"/>
</dbReference>
<proteinExistence type="inferred from homology"/>
<dbReference type="CDD" id="cd17280">
    <property type="entry name" value="RMtype1_S_MspEN3ORF6650P_TRD2-CR2_like"/>
    <property type="match status" value="1"/>
</dbReference>
<evidence type="ECO:0000256" key="1">
    <source>
        <dbReference type="ARBA" id="ARBA00010923"/>
    </source>
</evidence>
<gene>
    <name evidence="5" type="ORF">EGI31_08410</name>
</gene>
<keyword evidence="3" id="KW-0238">DNA-binding</keyword>
<name>A0AAE3H304_9BACT</name>